<dbReference type="Pfam" id="PF09376">
    <property type="entry name" value="NurA"/>
    <property type="match status" value="1"/>
</dbReference>
<dbReference type="RefSeq" id="WP_014555880.1">
    <property type="nucleotide sequence ID" value="NC_017459.1"/>
</dbReference>
<feature type="domain" description="NurA" evidence="1">
    <location>
        <begin position="97"/>
        <end position="366"/>
    </location>
</feature>
<evidence type="ECO:0000313" key="2">
    <source>
        <dbReference type="EMBL" id="CCC40178.1"/>
    </source>
</evidence>
<dbReference type="Proteomes" id="UP000007954">
    <property type="component" value="Chromosome"/>
</dbReference>
<dbReference type="InterPro" id="IPR018977">
    <property type="entry name" value="NurA_domain"/>
</dbReference>
<protein>
    <submittedName>
        <fullName evidence="2">NurA domain protein</fullName>
    </submittedName>
</protein>
<dbReference type="AlphaFoldDB" id="G0LHE4"/>
<evidence type="ECO:0000259" key="1">
    <source>
        <dbReference type="SMART" id="SM00933"/>
    </source>
</evidence>
<reference evidence="2 3" key="1">
    <citation type="journal article" date="2011" name="PLoS ONE">
        <title>Haloquadratum walsbyi: limited diversity in a global pond.</title>
        <authorList>
            <person name="Dyall-Smith M."/>
            <person name="Pfeiffer F."/>
            <person name="Klee K."/>
            <person name="Palm P."/>
            <person name="Gross K."/>
            <person name="Schuster S.C."/>
            <person name="Rampp M."/>
            <person name="Oesterhelt D."/>
        </authorList>
    </citation>
    <scope>NUCLEOTIDE SEQUENCE [LARGE SCALE GENOMIC DNA]</scope>
    <source>
        <strain evidence="3">DSM 16854 / JCM 12705 / C23</strain>
    </source>
</reference>
<dbReference type="EMBL" id="FR746099">
    <property type="protein sequence ID" value="CCC40178.1"/>
    <property type="molecule type" value="Genomic_DNA"/>
</dbReference>
<name>G0LHE4_HALWC</name>
<dbReference type="SMART" id="SM00933">
    <property type="entry name" value="NurA"/>
    <property type="match status" value="1"/>
</dbReference>
<dbReference type="GeneID" id="12447023"/>
<organism evidence="2 3">
    <name type="scientific">Haloquadratum walsbyi (strain DSM 16854 / JCM 12705 / C23)</name>
    <dbReference type="NCBI Taxonomy" id="768065"/>
    <lineage>
        <taxon>Archaea</taxon>
        <taxon>Methanobacteriati</taxon>
        <taxon>Methanobacteriota</taxon>
        <taxon>Stenosarchaea group</taxon>
        <taxon>Halobacteria</taxon>
        <taxon>Halobacteriales</taxon>
        <taxon>Haloferacaceae</taxon>
        <taxon>Haloquadratum</taxon>
    </lineage>
</organism>
<evidence type="ECO:0000313" key="3">
    <source>
        <dbReference type="Proteomes" id="UP000007954"/>
    </source>
</evidence>
<dbReference type="KEGG" id="hwc:Hqrw_2307"/>
<proteinExistence type="predicted"/>
<dbReference type="OrthoDB" id="191284at2157"/>
<sequence length="403" mass="46275">MPLYDRELVSKLEDQAEDFKVPEERKQSVREYRDAFDNVSSNYSKEEVQEALSEDEFPGALPTDEFDKVSGFSVDFDQSWSSHEEVNVWAVDVLEDRVMIAADGSQIEPIDEFDQPVGLAQAVWLINRHKRGKDYTRDVDMEVLTPEDLLYKDPNTGYVQVDEQEVSVSRFELEMKVLCERIEEYADAERPPVVMYDGSLEISFIQTFDQNTQERYAKAMSRLLAASRHHEVPVIGFTSGSKGRDLAVMLEHLNEVDAPQKVRDFRVLLQELGNWGDRSVLFQTQRGSTMNRLSTSYHGGEYDFSDRLLFTYLNTGSGQSLDRVGIPKWVHEEEMVDEVLSTVRAQAAVGRGFPEILSAADADAVISNTDRDRFLEIMQTFSEANDIDIRWVDKALNKRRRRR</sequence>
<gene>
    <name evidence="2" type="ordered locus">Hqrw_2307</name>
</gene>
<accession>G0LHE4</accession>
<dbReference type="HOGENOM" id="CLU_694304_0_0_2"/>